<dbReference type="InterPro" id="IPR002403">
    <property type="entry name" value="Cyt_P450_E_grp-IV"/>
</dbReference>
<dbReference type="EMBL" id="JBBDHD010000164">
    <property type="protein sequence ID" value="MFH7599966.1"/>
    <property type="molecule type" value="Genomic_DNA"/>
</dbReference>
<evidence type="ECO:0000256" key="6">
    <source>
        <dbReference type="SAM" id="MobiDB-lite"/>
    </source>
</evidence>
<feature type="compositionally biased region" description="Low complexity" evidence="6">
    <location>
        <begin position="459"/>
        <end position="469"/>
    </location>
</feature>
<comment type="caution">
    <text evidence="7">The sequence shown here is derived from an EMBL/GenBank/DDBJ whole genome shotgun (WGS) entry which is preliminary data.</text>
</comment>
<dbReference type="InterPro" id="IPR017972">
    <property type="entry name" value="Cyt_P450_CS"/>
</dbReference>
<evidence type="ECO:0000256" key="5">
    <source>
        <dbReference type="RuleBase" id="RU000461"/>
    </source>
</evidence>
<evidence type="ECO:0000256" key="2">
    <source>
        <dbReference type="ARBA" id="ARBA00010617"/>
    </source>
</evidence>
<keyword evidence="5" id="KW-0349">Heme</keyword>
<keyword evidence="5" id="KW-0503">Monooxygenase</keyword>
<dbReference type="InterPro" id="IPR001128">
    <property type="entry name" value="Cyt_P450"/>
</dbReference>
<name>A0ABW7PPX8_9ACTN</name>
<dbReference type="PRINTS" id="PR00465">
    <property type="entry name" value="EP450IV"/>
</dbReference>
<feature type="compositionally biased region" description="Pro residues" evidence="6">
    <location>
        <begin position="1"/>
        <end position="34"/>
    </location>
</feature>
<dbReference type="InterPro" id="IPR036396">
    <property type="entry name" value="Cyt_P450_sf"/>
</dbReference>
<reference evidence="7 8" key="1">
    <citation type="submission" date="2024-03" db="EMBL/GenBank/DDBJ databases">
        <title>Whole genome sequencing of Streptomyces racemochromogenes, to identify antimicrobial biosynthetic gene clusters.</title>
        <authorList>
            <person name="Suryawanshi P."/>
            <person name="Krishnaraj P.U."/>
            <person name="Arun Y.P."/>
            <person name="Suryawanshi M.P."/>
            <person name="Rakshit O."/>
        </authorList>
    </citation>
    <scope>NUCLEOTIDE SEQUENCE [LARGE SCALE GENOMIC DNA]</scope>
    <source>
        <strain evidence="7 8">AUDT626</strain>
    </source>
</reference>
<dbReference type="Proteomes" id="UP001610631">
    <property type="component" value="Unassembled WGS sequence"/>
</dbReference>
<dbReference type="RefSeq" id="WP_395513582.1">
    <property type="nucleotide sequence ID" value="NZ_JBBDHD010000164.1"/>
</dbReference>
<feature type="region of interest" description="Disordered" evidence="6">
    <location>
        <begin position="446"/>
        <end position="484"/>
    </location>
</feature>
<comment type="similarity">
    <text evidence="2 5">Belongs to the cytochrome P450 family.</text>
</comment>
<dbReference type="PANTHER" id="PTHR24305:SF166">
    <property type="entry name" value="CYTOCHROME P450 12A4, MITOCHONDRIAL-RELATED"/>
    <property type="match status" value="1"/>
</dbReference>
<evidence type="ECO:0000313" key="7">
    <source>
        <dbReference type="EMBL" id="MFH7599966.1"/>
    </source>
</evidence>
<dbReference type="InterPro" id="IPR050121">
    <property type="entry name" value="Cytochrome_P450_monoxygenase"/>
</dbReference>
<evidence type="ECO:0000313" key="8">
    <source>
        <dbReference type="Proteomes" id="UP001610631"/>
    </source>
</evidence>
<proteinExistence type="inferred from homology"/>
<accession>A0ABW7PPX8</accession>
<organism evidence="7 8">
    <name type="scientific">Streptomyces racemochromogenes</name>
    <dbReference type="NCBI Taxonomy" id="67353"/>
    <lineage>
        <taxon>Bacteria</taxon>
        <taxon>Bacillati</taxon>
        <taxon>Actinomycetota</taxon>
        <taxon>Actinomycetes</taxon>
        <taxon>Kitasatosporales</taxon>
        <taxon>Streptomycetaceae</taxon>
        <taxon>Streptomyces</taxon>
    </lineage>
</organism>
<feature type="non-terminal residue" evidence="7">
    <location>
        <position position="1"/>
    </location>
</feature>
<sequence length="484" mass="52956">TAGAHHPPPPPPRPPRPPPPPARPPPPPPPPPPGRHGNRRAFESDPLGFLLHQQQYGDLVRVDDGLYLANAPALAEEVFKHTNTTYAISRDLLGEETDGGRASEDLALWMRARSLAGRGLNRTSMRAAEDRLAATVAWHAQAWRARGTVEAIPALEDLSAHLIAEFCLGPDTGGVPALLARLQDALLPPVLPLPARWHVLRARRLRRVNRDLAAEVSRLIRSRRATHRDGSPQVVADLLNTARDEGAITHEGATSIIVANLFAAHETTAAALAWLFLLLDQHPRIRRQVRDEAERELGGRLPTAMDVPRLAVTESVVKETLRLYPPLWLIERTVEEPAELAGYRLRPGQRVAVSPFVLQRDPRHYDEPAVFRPGRWTGRSPAAALPKYAFMPFGGGPRTCLGTHFATTAMTITTATLTSSYQITRTPGTTPVFSTRTILQPHRLTLDITDHPPGRRPRPAGTPAPADRPGTPPGGRCPFSDTTV</sequence>
<comment type="cofactor">
    <cofactor evidence="1">
        <name>heme</name>
        <dbReference type="ChEBI" id="CHEBI:30413"/>
    </cofactor>
</comment>
<dbReference type="PROSITE" id="PS00086">
    <property type="entry name" value="CYTOCHROME_P450"/>
    <property type="match status" value="1"/>
</dbReference>
<keyword evidence="3 5" id="KW-0479">Metal-binding</keyword>
<evidence type="ECO:0000256" key="1">
    <source>
        <dbReference type="ARBA" id="ARBA00001971"/>
    </source>
</evidence>
<evidence type="ECO:0000256" key="3">
    <source>
        <dbReference type="ARBA" id="ARBA00022723"/>
    </source>
</evidence>
<dbReference type="Pfam" id="PF00067">
    <property type="entry name" value="p450"/>
    <property type="match status" value="1"/>
</dbReference>
<dbReference type="SUPFAM" id="SSF48264">
    <property type="entry name" value="Cytochrome P450"/>
    <property type="match status" value="1"/>
</dbReference>
<feature type="region of interest" description="Disordered" evidence="6">
    <location>
        <begin position="1"/>
        <end position="42"/>
    </location>
</feature>
<dbReference type="Gene3D" id="1.10.630.10">
    <property type="entry name" value="Cytochrome P450"/>
    <property type="match status" value="1"/>
</dbReference>
<gene>
    <name evidence="7" type="ORF">WDV06_33440</name>
</gene>
<dbReference type="PANTHER" id="PTHR24305">
    <property type="entry name" value="CYTOCHROME P450"/>
    <property type="match status" value="1"/>
</dbReference>
<dbReference type="PRINTS" id="PR00385">
    <property type="entry name" value="P450"/>
</dbReference>
<keyword evidence="8" id="KW-1185">Reference proteome</keyword>
<keyword evidence="5" id="KW-0560">Oxidoreductase</keyword>
<keyword evidence="4 5" id="KW-0408">Iron</keyword>
<evidence type="ECO:0000256" key="4">
    <source>
        <dbReference type="ARBA" id="ARBA00023004"/>
    </source>
</evidence>
<protein>
    <submittedName>
        <fullName evidence="7">Cytochrome P450</fullName>
    </submittedName>
</protein>